<sequence length="108" mass="11484">MRLITNEEFVVVGGGDSDFDWSNKPIINGSGGDPDLGAWNNIGGFDAAATRSPGTNTWGQTAADVQAEKEASTPQATLQKDLSQCPKGDEGCYTNAYEKWMQNSGVKP</sequence>
<name>A0A318J4N9_9BURK</name>
<proteinExistence type="predicted"/>
<evidence type="ECO:0000313" key="1">
    <source>
        <dbReference type="EMBL" id="PXX41600.1"/>
    </source>
</evidence>
<dbReference type="EMBL" id="QJKB01000007">
    <property type="protein sequence ID" value="PXX41600.1"/>
    <property type="molecule type" value="Genomic_DNA"/>
</dbReference>
<comment type="caution">
    <text evidence="1">The sequence shown here is derived from an EMBL/GenBank/DDBJ whole genome shotgun (WGS) entry which is preliminary data.</text>
</comment>
<keyword evidence="2" id="KW-1185">Reference proteome</keyword>
<dbReference type="RefSeq" id="WP_110256823.1">
    <property type="nucleotide sequence ID" value="NZ_QJKB01000007.1"/>
</dbReference>
<reference evidence="1 2" key="1">
    <citation type="submission" date="2018-05" db="EMBL/GenBank/DDBJ databases">
        <title>Genomic Encyclopedia of Type Strains, Phase IV (KMG-IV): sequencing the most valuable type-strain genomes for metagenomic binning, comparative biology and taxonomic classification.</title>
        <authorList>
            <person name="Goeker M."/>
        </authorList>
    </citation>
    <scope>NUCLEOTIDE SEQUENCE [LARGE SCALE GENOMIC DNA]</scope>
    <source>
        <strain evidence="1 2">DSM 19792</strain>
    </source>
</reference>
<gene>
    <name evidence="1" type="ORF">DFR42_107251</name>
</gene>
<accession>A0A318J4N9</accession>
<organism evidence="1 2">
    <name type="scientific">Undibacterium pigrum</name>
    <dbReference type="NCBI Taxonomy" id="401470"/>
    <lineage>
        <taxon>Bacteria</taxon>
        <taxon>Pseudomonadati</taxon>
        <taxon>Pseudomonadota</taxon>
        <taxon>Betaproteobacteria</taxon>
        <taxon>Burkholderiales</taxon>
        <taxon>Oxalobacteraceae</taxon>
        <taxon>Undibacterium</taxon>
    </lineage>
</organism>
<evidence type="ECO:0000313" key="2">
    <source>
        <dbReference type="Proteomes" id="UP000247792"/>
    </source>
</evidence>
<dbReference type="AlphaFoldDB" id="A0A318J4N9"/>
<dbReference type="Proteomes" id="UP000247792">
    <property type="component" value="Unassembled WGS sequence"/>
</dbReference>
<protein>
    <submittedName>
        <fullName evidence="1">Uncharacterized protein</fullName>
    </submittedName>
</protein>